<proteinExistence type="predicted"/>
<protein>
    <submittedName>
        <fullName evidence="1">Uncharacterized protein</fullName>
    </submittedName>
</protein>
<dbReference type="AlphaFoldDB" id="A0A5C6CZD4"/>
<reference evidence="1 2" key="1">
    <citation type="submission" date="2019-02" db="EMBL/GenBank/DDBJ databases">
        <title>Deep-cultivation of Planctomycetes and their phenomic and genomic characterization uncovers novel biology.</title>
        <authorList>
            <person name="Wiegand S."/>
            <person name="Jogler M."/>
            <person name="Boedeker C."/>
            <person name="Pinto D."/>
            <person name="Vollmers J."/>
            <person name="Rivas-Marin E."/>
            <person name="Kohn T."/>
            <person name="Peeters S.H."/>
            <person name="Heuer A."/>
            <person name="Rast P."/>
            <person name="Oberbeckmann S."/>
            <person name="Bunk B."/>
            <person name="Jeske O."/>
            <person name="Meyerdierks A."/>
            <person name="Storesund J.E."/>
            <person name="Kallscheuer N."/>
            <person name="Luecker S."/>
            <person name="Lage O.M."/>
            <person name="Pohl T."/>
            <person name="Merkel B.J."/>
            <person name="Hornburger P."/>
            <person name="Mueller R.-W."/>
            <person name="Bruemmer F."/>
            <person name="Labrenz M."/>
            <person name="Spormann A.M."/>
            <person name="Op Den Camp H."/>
            <person name="Overmann J."/>
            <person name="Amann R."/>
            <person name="Jetten M.S.M."/>
            <person name="Mascher T."/>
            <person name="Medema M.H."/>
            <person name="Devos D.P."/>
            <person name="Kaster A.-K."/>
            <person name="Ovreas L."/>
            <person name="Rohde M."/>
            <person name="Galperin M.Y."/>
            <person name="Jogler C."/>
        </authorList>
    </citation>
    <scope>NUCLEOTIDE SEQUENCE [LARGE SCALE GENOMIC DNA]</scope>
    <source>
        <strain evidence="1 2">Poly41</strain>
    </source>
</reference>
<dbReference type="EMBL" id="SJPV01000031">
    <property type="protein sequence ID" value="TWU28029.1"/>
    <property type="molecule type" value="Genomic_DNA"/>
</dbReference>
<sequence>MKRYVFLLVVAVLCSASWGDEREAGFATTIQTADHRAA</sequence>
<evidence type="ECO:0000313" key="1">
    <source>
        <dbReference type="EMBL" id="TWU28029.1"/>
    </source>
</evidence>
<organism evidence="1 2">
    <name type="scientific">Novipirellula artificiosorum</name>
    <dbReference type="NCBI Taxonomy" id="2528016"/>
    <lineage>
        <taxon>Bacteria</taxon>
        <taxon>Pseudomonadati</taxon>
        <taxon>Planctomycetota</taxon>
        <taxon>Planctomycetia</taxon>
        <taxon>Pirellulales</taxon>
        <taxon>Pirellulaceae</taxon>
        <taxon>Novipirellula</taxon>
    </lineage>
</organism>
<dbReference type="Proteomes" id="UP000319143">
    <property type="component" value="Unassembled WGS sequence"/>
</dbReference>
<comment type="caution">
    <text evidence="1">The sequence shown here is derived from an EMBL/GenBank/DDBJ whole genome shotgun (WGS) entry which is preliminary data.</text>
</comment>
<accession>A0A5C6CZD4</accession>
<gene>
    <name evidence="1" type="ORF">Poly41_69250</name>
</gene>
<name>A0A5C6CZD4_9BACT</name>
<keyword evidence="2" id="KW-1185">Reference proteome</keyword>
<evidence type="ECO:0000313" key="2">
    <source>
        <dbReference type="Proteomes" id="UP000319143"/>
    </source>
</evidence>